<feature type="compositionally biased region" description="Basic and acidic residues" evidence="1">
    <location>
        <begin position="25"/>
        <end position="35"/>
    </location>
</feature>
<reference evidence="2 3" key="1">
    <citation type="journal article" date="2018" name="Cell">
        <title>The Chara Genome: Secondary Complexity and Implications for Plant Terrestrialization.</title>
        <authorList>
            <person name="Nishiyama T."/>
            <person name="Sakayama H."/>
            <person name="Vries J.D."/>
            <person name="Buschmann H."/>
            <person name="Saint-Marcoux D."/>
            <person name="Ullrich K.K."/>
            <person name="Haas F.B."/>
            <person name="Vanderstraeten L."/>
            <person name="Becker D."/>
            <person name="Lang D."/>
            <person name="Vosolsobe S."/>
            <person name="Rombauts S."/>
            <person name="Wilhelmsson P.K.I."/>
            <person name="Janitza P."/>
            <person name="Kern R."/>
            <person name="Heyl A."/>
            <person name="Rumpler F."/>
            <person name="Villalobos L.I.A.C."/>
            <person name="Clay J.M."/>
            <person name="Skokan R."/>
            <person name="Toyoda A."/>
            <person name="Suzuki Y."/>
            <person name="Kagoshima H."/>
            <person name="Schijlen E."/>
            <person name="Tajeshwar N."/>
            <person name="Catarino B."/>
            <person name="Hetherington A.J."/>
            <person name="Saltykova A."/>
            <person name="Bonnot C."/>
            <person name="Breuninger H."/>
            <person name="Symeonidi A."/>
            <person name="Radhakrishnan G.V."/>
            <person name="Van Nieuwerburgh F."/>
            <person name="Deforce D."/>
            <person name="Chang C."/>
            <person name="Karol K.G."/>
            <person name="Hedrich R."/>
            <person name="Ulvskov P."/>
            <person name="Glockner G."/>
            <person name="Delwiche C.F."/>
            <person name="Petrasek J."/>
            <person name="Van de Peer Y."/>
            <person name="Friml J."/>
            <person name="Beilby M."/>
            <person name="Dolan L."/>
            <person name="Kohara Y."/>
            <person name="Sugano S."/>
            <person name="Fujiyama A."/>
            <person name="Delaux P.-M."/>
            <person name="Quint M."/>
            <person name="TheiBen G."/>
            <person name="Hagemann M."/>
            <person name="Harholt J."/>
            <person name="Dunand C."/>
            <person name="Zachgo S."/>
            <person name="Langdale J."/>
            <person name="Maumus F."/>
            <person name="Straeten D.V.D."/>
            <person name="Gould S.B."/>
            <person name="Rensing S.A."/>
        </authorList>
    </citation>
    <scope>NUCLEOTIDE SEQUENCE [LARGE SCALE GENOMIC DNA]</scope>
    <source>
        <strain evidence="2 3">S276</strain>
    </source>
</reference>
<dbReference type="Gramene" id="GBG70098">
    <property type="protein sequence ID" value="GBG70098"/>
    <property type="gene ID" value="CBR_g5729"/>
</dbReference>
<sequence>MEMKLHMSAMSEGVHDQLLQTMLSEEAKGKAKVPDYESDDSAGGSDDSEIETLSEQEERLIIHEKHKRGADETVGGSPPVTTPAKRSAKRGGMDPKKLMPICRHQSLKKSSLRKRTPASATLTRRRKIPASPSVMGKLKYVQENLRELGALNMEELKTMCRGEDVTVEGKKMDIILAITEKRAHTAYGTDEDEGV</sequence>
<dbReference type="AlphaFoldDB" id="A0A388KJB9"/>
<gene>
    <name evidence="2" type="ORF">CBR_g5729</name>
</gene>
<feature type="region of interest" description="Disordered" evidence="1">
    <location>
        <begin position="1"/>
        <end position="99"/>
    </location>
</feature>
<evidence type="ECO:0000313" key="3">
    <source>
        <dbReference type="Proteomes" id="UP000265515"/>
    </source>
</evidence>
<name>A0A388KJB9_CHABU</name>
<protein>
    <recommendedName>
        <fullName evidence="4">SAP domain-containing protein</fullName>
    </recommendedName>
</protein>
<evidence type="ECO:0000256" key="1">
    <source>
        <dbReference type="SAM" id="MobiDB-lite"/>
    </source>
</evidence>
<dbReference type="Proteomes" id="UP000265515">
    <property type="component" value="Unassembled WGS sequence"/>
</dbReference>
<evidence type="ECO:0008006" key="4">
    <source>
        <dbReference type="Google" id="ProtNLM"/>
    </source>
</evidence>
<comment type="caution">
    <text evidence="2">The sequence shown here is derived from an EMBL/GenBank/DDBJ whole genome shotgun (WGS) entry which is preliminary data.</text>
</comment>
<keyword evidence="3" id="KW-1185">Reference proteome</keyword>
<accession>A0A388KJB9</accession>
<dbReference type="EMBL" id="BFEA01000125">
    <property type="protein sequence ID" value="GBG70098.1"/>
    <property type="molecule type" value="Genomic_DNA"/>
</dbReference>
<evidence type="ECO:0000313" key="2">
    <source>
        <dbReference type="EMBL" id="GBG70098.1"/>
    </source>
</evidence>
<proteinExistence type="predicted"/>
<feature type="compositionally biased region" description="Acidic residues" evidence="1">
    <location>
        <begin position="36"/>
        <end position="55"/>
    </location>
</feature>
<organism evidence="2 3">
    <name type="scientific">Chara braunii</name>
    <name type="common">Braun's stonewort</name>
    <dbReference type="NCBI Taxonomy" id="69332"/>
    <lineage>
        <taxon>Eukaryota</taxon>
        <taxon>Viridiplantae</taxon>
        <taxon>Streptophyta</taxon>
        <taxon>Charophyceae</taxon>
        <taxon>Charales</taxon>
        <taxon>Characeae</taxon>
        <taxon>Chara</taxon>
    </lineage>
</organism>